<sequence>MPADSIRDRATRLQNILAIEKDMLLSGRARDAISLMDEKLDAITSLETALANPEMRAMIDDHQSILQSIAISAKENAAHFVAVRNGLRHAIDRLQSLHASAYVGSYGRDGGKVPFAEVTGRFHRKA</sequence>
<dbReference type="Proteomes" id="UP000024942">
    <property type="component" value="Unassembled WGS sequence"/>
</dbReference>
<accession>A0A059G4R5</accession>
<dbReference type="EMBL" id="ARYL01000021">
    <property type="protein sequence ID" value="KDA01832.1"/>
    <property type="molecule type" value="Genomic_DNA"/>
</dbReference>
<keyword evidence="2" id="KW-1185">Reference proteome</keyword>
<reference evidence="1 2" key="1">
    <citation type="journal article" date="2014" name="Antonie Van Leeuwenhoek">
        <title>Hyphomonas beringensis sp. nov. and Hyphomonas chukchiensis sp. nov., isolated from surface seawater of the Bering Sea and Chukchi Sea.</title>
        <authorList>
            <person name="Li C."/>
            <person name="Lai Q."/>
            <person name="Li G."/>
            <person name="Dong C."/>
            <person name="Wang J."/>
            <person name="Liao Y."/>
            <person name="Shao Z."/>
        </authorList>
    </citation>
    <scope>NUCLEOTIDE SEQUENCE [LARGE SCALE GENOMIC DNA]</scope>
    <source>
        <strain evidence="1 2">SCH89</strain>
    </source>
</reference>
<organism evidence="1 2">
    <name type="scientific">Hyphomonas oceanitis SCH89</name>
    <dbReference type="NCBI Taxonomy" id="1280953"/>
    <lineage>
        <taxon>Bacteria</taxon>
        <taxon>Pseudomonadati</taxon>
        <taxon>Pseudomonadota</taxon>
        <taxon>Alphaproteobacteria</taxon>
        <taxon>Hyphomonadales</taxon>
        <taxon>Hyphomonadaceae</taxon>
        <taxon>Hyphomonas</taxon>
    </lineage>
</organism>
<name>A0A059G4R5_9PROT</name>
<dbReference type="RefSeq" id="WP_035539515.1">
    <property type="nucleotide sequence ID" value="NZ_ARYL01000021.1"/>
</dbReference>
<evidence type="ECO:0000313" key="2">
    <source>
        <dbReference type="Proteomes" id="UP000024942"/>
    </source>
</evidence>
<dbReference type="STRING" id="1280953.HOC_13709"/>
<evidence type="ECO:0008006" key="3">
    <source>
        <dbReference type="Google" id="ProtNLM"/>
    </source>
</evidence>
<dbReference type="PATRIC" id="fig|1280953.3.peg.2757"/>
<evidence type="ECO:0000313" key="1">
    <source>
        <dbReference type="EMBL" id="KDA01832.1"/>
    </source>
</evidence>
<gene>
    <name evidence="1" type="ORF">HOC_13709</name>
</gene>
<proteinExistence type="predicted"/>
<dbReference type="AlphaFoldDB" id="A0A059G4R5"/>
<protein>
    <recommendedName>
        <fullName evidence="3">FlgN family protein</fullName>
    </recommendedName>
</protein>
<dbReference type="OrthoDB" id="7631831at2"/>
<comment type="caution">
    <text evidence="1">The sequence shown here is derived from an EMBL/GenBank/DDBJ whole genome shotgun (WGS) entry which is preliminary data.</text>
</comment>